<dbReference type="GO" id="GO:0005829">
    <property type="term" value="C:cytosol"/>
    <property type="evidence" value="ECO:0007669"/>
    <property type="project" value="TreeGrafter"/>
</dbReference>
<dbReference type="InterPro" id="IPR011697">
    <property type="entry name" value="Peptidase_C26"/>
</dbReference>
<dbReference type="RefSeq" id="WP_052403171.1">
    <property type="nucleotide sequence ID" value="NZ_CCVW01000001.1"/>
</dbReference>
<dbReference type="GO" id="GO:0016740">
    <property type="term" value="F:transferase activity"/>
    <property type="evidence" value="ECO:0007669"/>
    <property type="project" value="UniProtKB-KW"/>
</dbReference>
<name>A0A078KRS9_9GAMM</name>
<dbReference type="Proteomes" id="UP000044071">
    <property type="component" value="Unassembled WGS sequence"/>
</dbReference>
<reference evidence="2 3" key="1">
    <citation type="submission" date="2014-06" db="EMBL/GenBank/DDBJ databases">
        <authorList>
            <person name="Urmite Genomes Urmite Genomes"/>
        </authorList>
    </citation>
    <scope>NUCLEOTIDE SEQUENCE [LARGE SCALE GENOMIC DNA]</scope>
</reference>
<dbReference type="SUPFAM" id="SSF141571">
    <property type="entry name" value="Pentapeptide repeat-like"/>
    <property type="match status" value="1"/>
</dbReference>
<dbReference type="SUPFAM" id="SSF52317">
    <property type="entry name" value="Class I glutamine amidotransferase-like"/>
    <property type="match status" value="1"/>
</dbReference>
<dbReference type="STRING" id="1034943.BN59_01422"/>
<dbReference type="Pfam" id="PF07722">
    <property type="entry name" value="Peptidase_C26"/>
    <property type="match status" value="1"/>
</dbReference>
<dbReference type="PANTHER" id="PTHR43235">
    <property type="entry name" value="GLUTAMINE AMIDOTRANSFERASE PB2B2.05-RELATED"/>
    <property type="match status" value="1"/>
</dbReference>
<dbReference type="Gene3D" id="3.40.50.880">
    <property type="match status" value="1"/>
</dbReference>
<keyword evidence="2" id="KW-0808">Transferase</keyword>
<protein>
    <submittedName>
        <fullName evidence="2">Putative glutamine amidotransferasec</fullName>
    </submittedName>
</protein>
<dbReference type="Pfam" id="PF13599">
    <property type="entry name" value="Pentapeptide_4"/>
    <property type="match status" value="1"/>
</dbReference>
<keyword evidence="2" id="KW-0315">Glutamine amidotransferase</keyword>
<dbReference type="GO" id="GO:0033969">
    <property type="term" value="F:gamma-glutamyl-gamma-aminobutyrate hydrolase activity"/>
    <property type="evidence" value="ECO:0007669"/>
    <property type="project" value="TreeGrafter"/>
</dbReference>
<gene>
    <name evidence="2" type="ORF">BN59_01422</name>
</gene>
<proteinExistence type="predicted"/>
<dbReference type="InterPro" id="IPR001646">
    <property type="entry name" value="5peptide_repeat"/>
</dbReference>
<dbReference type="eggNOG" id="COG2071">
    <property type="taxonomic scope" value="Bacteria"/>
</dbReference>
<feature type="region of interest" description="Disordered" evidence="1">
    <location>
        <begin position="554"/>
        <end position="574"/>
    </location>
</feature>
<dbReference type="OrthoDB" id="9813383at2"/>
<organism evidence="2 3">
    <name type="scientific">Legionella massiliensis</name>
    <dbReference type="NCBI Taxonomy" id="1034943"/>
    <lineage>
        <taxon>Bacteria</taxon>
        <taxon>Pseudomonadati</taxon>
        <taxon>Pseudomonadota</taxon>
        <taxon>Gammaproteobacteria</taxon>
        <taxon>Legionellales</taxon>
        <taxon>Legionellaceae</taxon>
        <taxon>Legionella</taxon>
    </lineage>
</organism>
<dbReference type="AlphaFoldDB" id="A0A078KRS9"/>
<dbReference type="EMBL" id="CCSB01000001">
    <property type="protein sequence ID" value="CDZ77140.1"/>
    <property type="molecule type" value="Genomic_DNA"/>
</dbReference>
<evidence type="ECO:0000313" key="3">
    <source>
        <dbReference type="Proteomes" id="UP000044071"/>
    </source>
</evidence>
<accession>A0A078KRS9</accession>
<keyword evidence="3" id="KW-1185">Reference proteome</keyword>
<dbReference type="GO" id="GO:0006598">
    <property type="term" value="P:polyamine catabolic process"/>
    <property type="evidence" value="ECO:0007669"/>
    <property type="project" value="TreeGrafter"/>
</dbReference>
<evidence type="ECO:0000256" key="1">
    <source>
        <dbReference type="SAM" id="MobiDB-lite"/>
    </source>
</evidence>
<evidence type="ECO:0000313" key="2">
    <source>
        <dbReference type="EMBL" id="CDZ77140.1"/>
    </source>
</evidence>
<dbReference type="PANTHER" id="PTHR43235:SF1">
    <property type="entry name" value="GLUTAMINE AMIDOTRANSFERASE PB2B2.05-RELATED"/>
    <property type="match status" value="1"/>
</dbReference>
<dbReference type="Gene3D" id="2.160.20.80">
    <property type="entry name" value="E3 ubiquitin-protein ligase SopA"/>
    <property type="match status" value="1"/>
</dbReference>
<sequence>MPILTQTELQQLLDDIAEAKKNTPPGSKFPLANYLKAKNYSPILQDLDFASEKTVKMTQLQRADGSLSSLTTVPRRTDLLTNIDFSGCELSNCNFNECDLTGSVFYDQIIHNSSFNNAVLNHSSMQNVQFREGQFNHCSFAYSELAQVHFADSLFLHTNLNYLKQFAQVNFDNCFIERTSMLGGAKDASFEQNYGKNKVALILLCWNDRVPLMSATLAEKMLLERGMSSVRMDIMAEVDASQLDQEINQLNLLTKNRIQQLKDEVLHKAQKRAKNEQDAAALFAEEWKKQGISFPLLMIQLMREENEKNTAAFPQMNALYQHAKAVFDKVDGIMLTGGQDMDPRFYGEERHPKTGLPTYADHPELSDPRRDVLEFSLVYMQQRASAPKPLCGICRGSQVIAASYGATIYQELDSPERRQYFVETLQPKEVKPTAPLHSTSRHLVATADKEVLSAIFMHHQGYDLTKAHGLEATASTQTSGGKMIDVVGENLAQNVTLVQAHLEYYVDKEEGTQRGFAPHMSANAADAVFQQFQTRVLAYRNSQVFSHSKSAGFFTTSSTTTDEDDNTPSVESQP</sequence>
<dbReference type="InterPro" id="IPR029062">
    <property type="entry name" value="Class_I_gatase-like"/>
</dbReference>
<dbReference type="InterPro" id="IPR044668">
    <property type="entry name" value="PuuD-like"/>
</dbReference>